<dbReference type="Pfam" id="PF20815">
    <property type="entry name" value="GIY_YIG_2"/>
    <property type="match status" value="1"/>
</dbReference>
<dbReference type="Proteomes" id="UP000325576">
    <property type="component" value="Unassembled WGS sequence"/>
</dbReference>
<proteinExistence type="predicted"/>
<organism evidence="2 3">
    <name type="scientific">Rhodococcus erythropolis</name>
    <name type="common">Arthrobacter picolinophilus</name>
    <dbReference type="NCBI Taxonomy" id="1833"/>
    <lineage>
        <taxon>Bacteria</taxon>
        <taxon>Bacillati</taxon>
        <taxon>Actinomycetota</taxon>
        <taxon>Actinomycetes</taxon>
        <taxon>Mycobacteriales</taxon>
        <taxon>Nocardiaceae</taxon>
        <taxon>Rhodococcus</taxon>
        <taxon>Rhodococcus erythropolis group</taxon>
    </lineage>
</organism>
<dbReference type="AlphaFoldDB" id="A0A5N5E5B1"/>
<accession>A0A5N5E5B1</accession>
<dbReference type="EMBL" id="MRBO01000442">
    <property type="protein sequence ID" value="KAB2584402.1"/>
    <property type="molecule type" value="Genomic_DNA"/>
</dbReference>
<gene>
    <name evidence="2" type="ORF">BS297_15805</name>
</gene>
<feature type="domain" description="GIY-YIG catalytic" evidence="1">
    <location>
        <begin position="40"/>
        <end position="191"/>
    </location>
</feature>
<sequence>MNLIPTTDSAVDESTLYLAASPHTRAQVLTSPCPVPATPGVYGWWFRELPAEINTSGCAKKDGLTLLYTGISPSAPPANGKAPSKQSIRTRIKTHYTGNAAGSTLRLTLGCLLSDQLGIELRLVGSGKRLTFVAGEKVLSEWMAENALVSWVLNPEPWVLEHQLISSLDVPLNLDANAHNTFSPTLKAARQSARDRARELAVVPNPGVGGR</sequence>
<reference evidence="2 3" key="1">
    <citation type="journal article" date="2017" name="Poromechanics V (2013)">
        <title>Genomic Characterization of the Arsenic-Tolerant Actinobacterium, &lt;i&gt;Rhodococcus erythropolis&lt;/i&gt; S43.</title>
        <authorList>
            <person name="Retamal-Morales G."/>
            <person name="Mehnert M."/>
            <person name="Schwabe R."/>
            <person name="Tischler D."/>
            <person name="Schloemann M."/>
            <person name="Levican G.J."/>
        </authorList>
    </citation>
    <scope>NUCLEOTIDE SEQUENCE [LARGE SCALE GENOMIC DNA]</scope>
    <source>
        <strain evidence="2 3">S43</strain>
    </source>
</reference>
<evidence type="ECO:0000259" key="1">
    <source>
        <dbReference type="Pfam" id="PF20815"/>
    </source>
</evidence>
<evidence type="ECO:0000313" key="2">
    <source>
        <dbReference type="EMBL" id="KAB2584402.1"/>
    </source>
</evidence>
<evidence type="ECO:0000313" key="3">
    <source>
        <dbReference type="Proteomes" id="UP000325576"/>
    </source>
</evidence>
<protein>
    <recommendedName>
        <fullName evidence="1">GIY-YIG catalytic domain-containing protein</fullName>
    </recommendedName>
</protein>
<name>A0A5N5E5B1_RHOER</name>
<comment type="caution">
    <text evidence="2">The sequence shown here is derived from an EMBL/GenBank/DDBJ whole genome shotgun (WGS) entry which is preliminary data.</text>
</comment>
<dbReference type="InterPro" id="IPR049311">
    <property type="entry name" value="GIY_YIG_cat"/>
</dbReference>